<keyword evidence="7 11" id="KW-0798">TonB box</keyword>
<dbReference type="InterPro" id="IPR000531">
    <property type="entry name" value="Beta-barrel_TonB"/>
</dbReference>
<keyword evidence="5 13" id="KW-0732">Signal</keyword>
<organism evidence="16 17">
    <name type="scientific">Acinetobacter towneri</name>
    <dbReference type="NCBI Taxonomy" id="202956"/>
    <lineage>
        <taxon>Bacteria</taxon>
        <taxon>Pseudomonadati</taxon>
        <taxon>Pseudomonadota</taxon>
        <taxon>Gammaproteobacteria</taxon>
        <taxon>Moraxellales</taxon>
        <taxon>Moraxellaceae</taxon>
        <taxon>Acinetobacter</taxon>
    </lineage>
</organism>
<sequence length="722" mass="79679">MAKFNLHPLCLALLGATSTAVFANTSTDATSTHQLSTIVVSAAGFEQKIKDAPASISVVTKEDIEKKNATSIADLLADVPGIDVRNGVGKTAGLNVSMRGMGADDTLILIDGRRQTTSTDVTPNGFGETSTGFMPPLSAIERIEVIRGPMSTLYGSDAMGGVINIITKKVSDEWNGNVTISGNVMEHGAEADSWKTNFVVNGPLINERLGLQLRGSYLDRQRSERIQGSTGRDPRPSTADNYDVGAKLDFKLDDQNSFWIDGFHSSQQYKNEDNRLGTLDTATKASGYKDELEFNRTQISLGHEGNYDFGIWKSYVSHSDTETKGRTLPTDAFDKTAQQNNPLIGSDRTLENTDLVADSHLISTFGAHKVTVGAEYKKLTIRDNIAQHKSGKDEFEKDSWAIYAEDEWSLLDNLTFTFGTRYEDHSGFGGEFSPRAYLVWNTNDILTIKGGVSTGYKAPSPKALYDGLINMSGQGSTYVFGNAALKPETSTNYELGFNLQPNDQLNFTATGFYSQIEDAIVSQDISNLAICPVDDCSRSVNANEAKIYGAETSLQYSIIAEWDIKAAYTYTKSEITDGKDEGLYYNNNPRNAFNLTSTWHINPNVDVWLQHEYKSARLRFKQLPTTPQTSDFEEYKIMGDKFGGYNVFNLGASYTVTDNLRFNMAVNNLLDKDFTKDNQSYTYVNKGKTQTATAYKYLDIGSSVSGTYLAGRNYWLSVSYDF</sequence>
<keyword evidence="2 10" id="KW-0813">Transport</keyword>
<dbReference type="GO" id="GO:0015344">
    <property type="term" value="F:siderophore uptake transmembrane transporter activity"/>
    <property type="evidence" value="ECO:0007669"/>
    <property type="project" value="TreeGrafter"/>
</dbReference>
<evidence type="ECO:0000256" key="6">
    <source>
        <dbReference type="ARBA" id="ARBA00023065"/>
    </source>
</evidence>
<evidence type="ECO:0000256" key="2">
    <source>
        <dbReference type="ARBA" id="ARBA00022448"/>
    </source>
</evidence>
<evidence type="ECO:0000256" key="5">
    <source>
        <dbReference type="ARBA" id="ARBA00022729"/>
    </source>
</evidence>
<evidence type="ECO:0000256" key="3">
    <source>
        <dbReference type="ARBA" id="ARBA00022452"/>
    </source>
</evidence>
<dbReference type="SUPFAM" id="SSF56935">
    <property type="entry name" value="Porins"/>
    <property type="match status" value="1"/>
</dbReference>
<evidence type="ECO:0000256" key="4">
    <source>
        <dbReference type="ARBA" id="ARBA00022692"/>
    </source>
</evidence>
<evidence type="ECO:0000259" key="15">
    <source>
        <dbReference type="Pfam" id="PF07715"/>
    </source>
</evidence>
<dbReference type="Pfam" id="PF00593">
    <property type="entry name" value="TonB_dep_Rec_b-barrel"/>
    <property type="match status" value="1"/>
</dbReference>
<evidence type="ECO:0000256" key="13">
    <source>
        <dbReference type="SAM" id="SignalP"/>
    </source>
</evidence>
<accession>A0AAP9GT57</accession>
<evidence type="ECO:0000313" key="16">
    <source>
        <dbReference type="EMBL" id="QGM26786.1"/>
    </source>
</evidence>
<proteinExistence type="inferred from homology"/>
<dbReference type="AlphaFoldDB" id="A0AAP9GT57"/>
<dbReference type="InterPro" id="IPR036942">
    <property type="entry name" value="Beta-barrel_TonB_sf"/>
</dbReference>
<evidence type="ECO:0000256" key="8">
    <source>
        <dbReference type="ARBA" id="ARBA00023136"/>
    </source>
</evidence>
<dbReference type="EMBL" id="CP046045">
    <property type="protein sequence ID" value="QGM26786.1"/>
    <property type="molecule type" value="Genomic_DNA"/>
</dbReference>
<dbReference type="Gene3D" id="2.170.130.10">
    <property type="entry name" value="TonB-dependent receptor, plug domain"/>
    <property type="match status" value="1"/>
</dbReference>
<dbReference type="PROSITE" id="PS52016">
    <property type="entry name" value="TONB_DEPENDENT_REC_3"/>
    <property type="match status" value="1"/>
</dbReference>
<feature type="domain" description="TonB-dependent receptor plug" evidence="15">
    <location>
        <begin position="49"/>
        <end position="162"/>
    </location>
</feature>
<evidence type="ECO:0000256" key="7">
    <source>
        <dbReference type="ARBA" id="ARBA00023077"/>
    </source>
</evidence>
<keyword evidence="6" id="KW-0406">Ion transport</keyword>
<protein>
    <submittedName>
        <fullName evidence="16">TonB-dependent receptor</fullName>
    </submittedName>
</protein>
<dbReference type="InterPro" id="IPR037066">
    <property type="entry name" value="Plug_dom_sf"/>
</dbReference>
<keyword evidence="3 10" id="KW-1134">Transmembrane beta strand</keyword>
<dbReference type="PANTHER" id="PTHR30069">
    <property type="entry name" value="TONB-DEPENDENT OUTER MEMBRANE RECEPTOR"/>
    <property type="match status" value="1"/>
</dbReference>
<dbReference type="InterPro" id="IPR039426">
    <property type="entry name" value="TonB-dep_rcpt-like"/>
</dbReference>
<dbReference type="CDD" id="cd01347">
    <property type="entry name" value="ligand_gated_channel"/>
    <property type="match status" value="1"/>
</dbReference>
<gene>
    <name evidence="16" type="ORF">GJD93_03340</name>
</gene>
<evidence type="ECO:0000313" key="17">
    <source>
        <dbReference type="Proteomes" id="UP000405075"/>
    </source>
</evidence>
<evidence type="ECO:0000256" key="10">
    <source>
        <dbReference type="PROSITE-ProRule" id="PRU01360"/>
    </source>
</evidence>
<feature type="region of interest" description="Disordered" evidence="12">
    <location>
        <begin position="220"/>
        <end position="240"/>
    </location>
</feature>
<dbReference type="Pfam" id="PF07715">
    <property type="entry name" value="Plug"/>
    <property type="match status" value="1"/>
</dbReference>
<keyword evidence="16" id="KW-0675">Receptor</keyword>
<comment type="similarity">
    <text evidence="10 11">Belongs to the TonB-dependent receptor family.</text>
</comment>
<name>A0AAP9GT57_9GAMM</name>
<feature type="signal peptide" evidence="13">
    <location>
        <begin position="1"/>
        <end position="23"/>
    </location>
</feature>
<dbReference type="RefSeq" id="WP_154320321.1">
    <property type="nucleotide sequence ID" value="NZ_CP046045.1"/>
</dbReference>
<keyword evidence="9 10" id="KW-0998">Cell outer membrane</keyword>
<dbReference type="InterPro" id="IPR012910">
    <property type="entry name" value="Plug_dom"/>
</dbReference>
<dbReference type="GO" id="GO:0044718">
    <property type="term" value="P:siderophore transmembrane transport"/>
    <property type="evidence" value="ECO:0007669"/>
    <property type="project" value="TreeGrafter"/>
</dbReference>
<feature type="chain" id="PRO_5042868948" evidence="13">
    <location>
        <begin position="24"/>
        <end position="722"/>
    </location>
</feature>
<evidence type="ECO:0000256" key="1">
    <source>
        <dbReference type="ARBA" id="ARBA00004571"/>
    </source>
</evidence>
<dbReference type="Gene3D" id="2.40.170.20">
    <property type="entry name" value="TonB-dependent receptor, beta-barrel domain"/>
    <property type="match status" value="1"/>
</dbReference>
<dbReference type="Proteomes" id="UP000405075">
    <property type="component" value="Chromosome"/>
</dbReference>
<comment type="subcellular location">
    <subcellularLocation>
        <location evidence="1 10">Cell outer membrane</location>
        <topology evidence="1 10">Multi-pass membrane protein</topology>
    </subcellularLocation>
</comment>
<reference evidence="17" key="1">
    <citation type="submission" date="2019-11" db="EMBL/GenBank/DDBJ databases">
        <title>Escherichia coli 1916D6.</title>
        <authorList>
            <person name="Yao H."/>
            <person name="Du X."/>
            <person name="Yu R."/>
            <person name="Li A."/>
        </authorList>
    </citation>
    <scope>NUCLEOTIDE SEQUENCE [LARGE SCALE GENOMIC DNA]</scope>
    <source>
        <strain evidence="17">19110F47</strain>
    </source>
</reference>
<keyword evidence="4 10" id="KW-0812">Transmembrane</keyword>
<dbReference type="GO" id="GO:0009279">
    <property type="term" value="C:cell outer membrane"/>
    <property type="evidence" value="ECO:0007669"/>
    <property type="project" value="UniProtKB-SubCell"/>
</dbReference>
<evidence type="ECO:0000256" key="12">
    <source>
        <dbReference type="SAM" id="MobiDB-lite"/>
    </source>
</evidence>
<evidence type="ECO:0000256" key="11">
    <source>
        <dbReference type="RuleBase" id="RU003357"/>
    </source>
</evidence>
<keyword evidence="8 10" id="KW-0472">Membrane</keyword>
<dbReference type="PANTHER" id="PTHR30069:SF53">
    <property type="entry name" value="COLICIN I RECEPTOR-RELATED"/>
    <property type="match status" value="1"/>
</dbReference>
<evidence type="ECO:0000256" key="9">
    <source>
        <dbReference type="ARBA" id="ARBA00023237"/>
    </source>
</evidence>
<feature type="domain" description="TonB-dependent receptor-like beta-barrel" evidence="14">
    <location>
        <begin position="277"/>
        <end position="669"/>
    </location>
</feature>
<evidence type="ECO:0000259" key="14">
    <source>
        <dbReference type="Pfam" id="PF00593"/>
    </source>
</evidence>